<gene>
    <name evidence="1" type="primary">traM</name>
    <name evidence="1" type="ORF">E5358_04585</name>
</gene>
<organism evidence="1 2">
    <name type="scientific">Palleniella muris</name>
    <dbReference type="NCBI Taxonomy" id="3038145"/>
    <lineage>
        <taxon>Bacteria</taxon>
        <taxon>Pseudomonadati</taxon>
        <taxon>Bacteroidota</taxon>
        <taxon>Bacteroidia</taxon>
        <taxon>Bacteroidales</taxon>
        <taxon>Prevotellaceae</taxon>
        <taxon>Palleniella</taxon>
    </lineage>
</organism>
<evidence type="ECO:0000313" key="1">
    <source>
        <dbReference type="EMBL" id="TGX82943.1"/>
    </source>
</evidence>
<dbReference type="EMBL" id="SRZC01000006">
    <property type="protein sequence ID" value="TGX82943.1"/>
    <property type="molecule type" value="Genomic_DNA"/>
</dbReference>
<name>A0AC61QRZ6_9BACT</name>
<protein>
    <submittedName>
        <fullName evidence="1">Conjugative transposon protein TraM</fullName>
    </submittedName>
</protein>
<comment type="caution">
    <text evidence="1">The sequence shown here is derived from an EMBL/GenBank/DDBJ whole genome shotgun (WGS) entry which is preliminary data.</text>
</comment>
<evidence type="ECO:0000313" key="2">
    <source>
        <dbReference type="Proteomes" id="UP000308886"/>
    </source>
</evidence>
<reference evidence="1" key="1">
    <citation type="submission" date="2019-04" db="EMBL/GenBank/DDBJ databases">
        <title>Microbes associate with the intestines of laboratory mice.</title>
        <authorList>
            <person name="Navarre W."/>
            <person name="Wong E."/>
            <person name="Huang K."/>
            <person name="Tropini C."/>
            <person name="Ng K."/>
            <person name="Yu B."/>
        </authorList>
    </citation>
    <scope>NUCLEOTIDE SEQUENCE</scope>
    <source>
        <strain evidence="1">NM73_A23</strain>
    </source>
</reference>
<dbReference type="Proteomes" id="UP000308886">
    <property type="component" value="Unassembled WGS sequence"/>
</dbReference>
<accession>A0AC61QRZ6</accession>
<proteinExistence type="predicted"/>
<sequence>MKLLDDLKAKFAPKTLAERERLKRITVYTLLVLSCLVCFWIIFAPSGDDDAVKGKANMELPDQTSAGMPDTKLKAYEQEAAQKDKARNDSTINAVTLQLDTVTAPAEPTLPDEIQNSAAAYQQAQASLQDFYVPEYNESAQVAKLQARLDELEMQNSMAQQQSQQPNEMELLERSYQLAAQYMGNGNAGNVPPPQVDEKGKRNVQPVQNVTHNVVSTLSAATNERGFNTSVGMKRSVGKNTIAAVIAGNQSVTNGQSVKLRTTEPMWIGNRLIPRNTVLVGAARLQDERLEIEISSIECQGSIYDVELKVYDSDGQEGINIPNSMETDALHEIGANMGSTMGSSINISTDAGAQIASDVGRGLINGVSQYLTKKMRTVKVHLKSGYRVMLYQPENN</sequence>
<keyword evidence="2" id="KW-1185">Reference proteome</keyword>